<gene>
    <name evidence="2" type="ORF">SAMN05216268_10684</name>
</gene>
<dbReference type="EMBL" id="FRBK01000006">
    <property type="protein sequence ID" value="SHL75503.1"/>
    <property type="molecule type" value="Genomic_DNA"/>
</dbReference>
<dbReference type="Pfam" id="PF04860">
    <property type="entry name" value="Phage_portal"/>
    <property type="match status" value="1"/>
</dbReference>
<dbReference type="AlphaFoldDB" id="A0A9X8MTC9"/>
<dbReference type="InterPro" id="IPR006944">
    <property type="entry name" value="Phage/GTA_portal"/>
</dbReference>
<organism evidence="2 3">
    <name type="scientific">Streptomyces yunnanensis</name>
    <dbReference type="NCBI Taxonomy" id="156453"/>
    <lineage>
        <taxon>Bacteria</taxon>
        <taxon>Bacillati</taxon>
        <taxon>Actinomycetota</taxon>
        <taxon>Actinomycetes</taxon>
        <taxon>Kitasatosporales</taxon>
        <taxon>Streptomycetaceae</taxon>
        <taxon>Streptomyces</taxon>
    </lineage>
</organism>
<name>A0A9X8MTC9_9ACTN</name>
<evidence type="ECO:0000313" key="2">
    <source>
        <dbReference type="EMBL" id="SHL75503.1"/>
    </source>
</evidence>
<evidence type="ECO:0000313" key="3">
    <source>
        <dbReference type="Proteomes" id="UP000184388"/>
    </source>
</evidence>
<accession>A0A9X8MTC9</accession>
<dbReference type="Proteomes" id="UP000184388">
    <property type="component" value="Unassembled WGS sequence"/>
</dbReference>
<dbReference type="RefSeq" id="WP_073444627.1">
    <property type="nucleotide sequence ID" value="NZ_FRBK01000006.1"/>
</dbReference>
<proteinExistence type="predicted"/>
<feature type="region of interest" description="Disordered" evidence="1">
    <location>
        <begin position="443"/>
        <end position="490"/>
    </location>
</feature>
<reference evidence="3" key="1">
    <citation type="submission" date="2016-11" db="EMBL/GenBank/DDBJ databases">
        <authorList>
            <person name="Jaros S."/>
            <person name="Januszkiewicz K."/>
            <person name="Wedrychowicz H."/>
        </authorList>
    </citation>
    <scope>NUCLEOTIDE SEQUENCE [LARGE SCALE GENOMIC DNA]</scope>
    <source>
        <strain evidence="3">CGMCC 4.3555</strain>
    </source>
</reference>
<sequence>MGALSWIRETFRRTPAAEAAAGTSIAPPTPAQVRRTGFEYGLPLNIQNTSSLTSATSERQQVLAQLHQAYMSCNWVSASVDLIARTVTAGGLQAVADDDGTGTALVTPEVARLQRLMRFTNPREDMVQLLRCVATDLLLFGDAYIEIVYLLGEPVALYTLDATTMTVIADQHGEVSGYIQDVDGVRTAQFDADQVIHISLDAPRGGLYGVSPAQKCLLPVTAWLFTMATIKECFRRGDPPRLHVDLAHFQDNDVQRWREQYRVFNLGPKAVGEPVLTTGGGGVQVLDQRKVTDYLDADRQLRDQIIAAFGVPPAKLGIIETGNLGGGTGEAQDKTFRVNTIIPIANLILEKLNFHLLLQGFGITDWHLEFQEIDYRDSKVVEEIREMRLRAGAYSLNRWRAEIGEPPVEGGDTPIFMERTFIADWANMEDLAKSFIVKNLGASAQQPGSAPQDPNDLAPPASGDGPSDPEDGPGLSKDAAQGEPPEEMWDDLYRRILNETLAGV</sequence>
<evidence type="ECO:0000256" key="1">
    <source>
        <dbReference type="SAM" id="MobiDB-lite"/>
    </source>
</evidence>
<comment type="caution">
    <text evidence="2">The sequence shown here is derived from an EMBL/GenBank/DDBJ whole genome shotgun (WGS) entry which is preliminary data.</text>
</comment>
<protein>
    <submittedName>
        <fullName evidence="2">Phage portal protein, HK97 family</fullName>
    </submittedName>
</protein>